<evidence type="ECO:0000256" key="3">
    <source>
        <dbReference type="ARBA" id="ARBA00022989"/>
    </source>
</evidence>
<dbReference type="Pfam" id="PF13886">
    <property type="entry name" value="TM7S3_TM198"/>
    <property type="match status" value="1"/>
</dbReference>
<sequence>MVVSTRCKCRHSEQLLVPCLAFAALASSLLQGAMAQTTYSTATQQLQRLQDPNVIITNINGTVVVYSPLTGNEIPQGLATDGSGSGFSLPALLWIAFSFTVGVPLMLAGFRGWRLSTGAAIGLSVAVTSWSVFVNTLDNVGISDITLTALVLVLFCLGFLFGLLEVGRMAGLLQLGIQGGLAIGIRIVLLRRLLLVPEPAAFFVNWLLIAFCGLTGAVLVIWKQRAGLLLGSASIGTFFCALGIDLAVNQQSGMSRGLRYLIDRNRYHIVDTTSNGYIPPTSTLVMIALSIALTPAFAYAQHKLFKGPFCPVYDDDIESLHASNEFPADEEPKLSGEETRTSPPDTPPVSALSHLMPLLKDGCPTPAATEKVQATEGNAFTNGSQRSS</sequence>
<gene>
    <name evidence="9" type="ORF">EV702DRAFT_498913</name>
</gene>
<feature type="transmembrane region" description="Helical" evidence="6">
    <location>
        <begin position="228"/>
        <end position="248"/>
    </location>
</feature>
<evidence type="ECO:0000256" key="1">
    <source>
        <dbReference type="ARBA" id="ARBA00004141"/>
    </source>
</evidence>
<feature type="domain" description="TM7S3/TM198-like" evidence="8">
    <location>
        <begin position="97"/>
        <end position="301"/>
    </location>
</feature>
<dbReference type="EMBL" id="JABBWD010000004">
    <property type="protein sequence ID" value="KAG1781976.1"/>
    <property type="molecule type" value="Genomic_DNA"/>
</dbReference>
<evidence type="ECO:0000313" key="9">
    <source>
        <dbReference type="EMBL" id="KAG1781976.1"/>
    </source>
</evidence>
<evidence type="ECO:0000259" key="8">
    <source>
        <dbReference type="Pfam" id="PF13886"/>
    </source>
</evidence>
<feature type="transmembrane region" description="Helical" evidence="6">
    <location>
        <begin position="145"/>
        <end position="164"/>
    </location>
</feature>
<feature type="transmembrane region" description="Helical" evidence="6">
    <location>
        <begin position="171"/>
        <end position="189"/>
    </location>
</feature>
<feature type="region of interest" description="Disordered" evidence="5">
    <location>
        <begin position="326"/>
        <end position="388"/>
    </location>
</feature>
<keyword evidence="3 6" id="KW-1133">Transmembrane helix</keyword>
<keyword evidence="7" id="KW-0732">Signal</keyword>
<keyword evidence="10" id="KW-1185">Reference proteome</keyword>
<dbReference type="Proteomes" id="UP000714275">
    <property type="component" value="Unassembled WGS sequence"/>
</dbReference>
<dbReference type="AlphaFoldDB" id="A0A9P7A5U5"/>
<dbReference type="InterPro" id="IPR025256">
    <property type="entry name" value="TM7S3/TM198-like_dom"/>
</dbReference>
<evidence type="ECO:0000256" key="6">
    <source>
        <dbReference type="SAM" id="Phobius"/>
    </source>
</evidence>
<feature type="transmembrane region" description="Helical" evidence="6">
    <location>
        <begin position="201"/>
        <end position="221"/>
    </location>
</feature>
<comment type="caution">
    <text evidence="9">The sequence shown here is derived from an EMBL/GenBank/DDBJ whole genome shotgun (WGS) entry which is preliminary data.</text>
</comment>
<comment type="subcellular location">
    <subcellularLocation>
        <location evidence="1">Membrane</location>
        <topology evidence="1">Multi-pass membrane protein</topology>
    </subcellularLocation>
</comment>
<feature type="signal peptide" evidence="7">
    <location>
        <begin position="1"/>
        <end position="35"/>
    </location>
</feature>
<keyword evidence="4 6" id="KW-0472">Membrane</keyword>
<dbReference type="OrthoDB" id="3359595at2759"/>
<feature type="compositionally biased region" description="Polar residues" evidence="5">
    <location>
        <begin position="375"/>
        <end position="388"/>
    </location>
</feature>
<accession>A0A9P7A5U5</accession>
<feature type="chain" id="PRO_5040465725" description="TM7S3/TM198-like domain-containing protein" evidence="7">
    <location>
        <begin position="36"/>
        <end position="388"/>
    </location>
</feature>
<feature type="transmembrane region" description="Helical" evidence="6">
    <location>
        <begin position="277"/>
        <end position="299"/>
    </location>
</feature>
<evidence type="ECO:0000256" key="7">
    <source>
        <dbReference type="SAM" id="SignalP"/>
    </source>
</evidence>
<name>A0A9P7A5U5_9AGAM</name>
<organism evidence="9 10">
    <name type="scientific">Suillus placidus</name>
    <dbReference type="NCBI Taxonomy" id="48579"/>
    <lineage>
        <taxon>Eukaryota</taxon>
        <taxon>Fungi</taxon>
        <taxon>Dikarya</taxon>
        <taxon>Basidiomycota</taxon>
        <taxon>Agaricomycotina</taxon>
        <taxon>Agaricomycetes</taxon>
        <taxon>Agaricomycetidae</taxon>
        <taxon>Boletales</taxon>
        <taxon>Suillineae</taxon>
        <taxon>Suillaceae</taxon>
        <taxon>Suillus</taxon>
    </lineage>
</organism>
<evidence type="ECO:0000313" key="10">
    <source>
        <dbReference type="Proteomes" id="UP000714275"/>
    </source>
</evidence>
<feature type="transmembrane region" description="Helical" evidence="6">
    <location>
        <begin position="87"/>
        <end position="108"/>
    </location>
</feature>
<reference evidence="9" key="1">
    <citation type="journal article" date="2020" name="New Phytol.">
        <title>Comparative genomics reveals dynamic genome evolution in host specialist ectomycorrhizal fungi.</title>
        <authorList>
            <person name="Lofgren L.A."/>
            <person name="Nguyen N.H."/>
            <person name="Vilgalys R."/>
            <person name="Ruytinx J."/>
            <person name="Liao H.L."/>
            <person name="Branco S."/>
            <person name="Kuo A."/>
            <person name="LaButti K."/>
            <person name="Lipzen A."/>
            <person name="Andreopoulos W."/>
            <person name="Pangilinan J."/>
            <person name="Riley R."/>
            <person name="Hundley H."/>
            <person name="Na H."/>
            <person name="Barry K."/>
            <person name="Grigoriev I.V."/>
            <person name="Stajich J.E."/>
            <person name="Kennedy P.G."/>
        </authorList>
    </citation>
    <scope>NUCLEOTIDE SEQUENCE</scope>
    <source>
        <strain evidence="9">DOB743</strain>
    </source>
</reference>
<evidence type="ECO:0000256" key="2">
    <source>
        <dbReference type="ARBA" id="ARBA00022692"/>
    </source>
</evidence>
<feature type="transmembrane region" description="Helical" evidence="6">
    <location>
        <begin position="115"/>
        <end position="133"/>
    </location>
</feature>
<protein>
    <recommendedName>
        <fullName evidence="8">TM7S3/TM198-like domain-containing protein</fullName>
    </recommendedName>
</protein>
<feature type="compositionally biased region" description="Basic and acidic residues" evidence="5">
    <location>
        <begin position="330"/>
        <end position="340"/>
    </location>
</feature>
<dbReference type="GO" id="GO:0016020">
    <property type="term" value="C:membrane"/>
    <property type="evidence" value="ECO:0007669"/>
    <property type="project" value="UniProtKB-SubCell"/>
</dbReference>
<proteinExistence type="predicted"/>
<evidence type="ECO:0000256" key="5">
    <source>
        <dbReference type="SAM" id="MobiDB-lite"/>
    </source>
</evidence>
<keyword evidence="2 6" id="KW-0812">Transmembrane</keyword>
<evidence type="ECO:0000256" key="4">
    <source>
        <dbReference type="ARBA" id="ARBA00023136"/>
    </source>
</evidence>